<protein>
    <submittedName>
        <fullName evidence="7">Hemolysin D</fullName>
    </submittedName>
</protein>
<evidence type="ECO:0000256" key="2">
    <source>
        <dbReference type="ARBA" id="ARBA00009477"/>
    </source>
</evidence>
<dbReference type="Gene3D" id="2.40.420.20">
    <property type="match status" value="1"/>
</dbReference>
<feature type="coiled-coil region" evidence="3">
    <location>
        <begin position="95"/>
        <end position="160"/>
    </location>
</feature>
<gene>
    <name evidence="7" type="ORF">GCM10011386_45870</name>
</gene>
<name>A0ABQ1N1J3_9SPHI</name>
<dbReference type="InterPro" id="IPR058626">
    <property type="entry name" value="MdtA-like_b-barrel"/>
</dbReference>
<dbReference type="Gene3D" id="2.40.50.100">
    <property type="match status" value="1"/>
</dbReference>
<organism evidence="7 8">
    <name type="scientific">Parapedobacter defluvii</name>
    <dbReference type="NCBI Taxonomy" id="2045106"/>
    <lineage>
        <taxon>Bacteria</taxon>
        <taxon>Pseudomonadati</taxon>
        <taxon>Bacteroidota</taxon>
        <taxon>Sphingobacteriia</taxon>
        <taxon>Sphingobacteriales</taxon>
        <taxon>Sphingobacteriaceae</taxon>
        <taxon>Parapedobacter</taxon>
    </lineage>
</organism>
<comment type="similarity">
    <text evidence="2">Belongs to the membrane fusion protein (MFP) (TC 8.A.1) family.</text>
</comment>
<dbReference type="Gene3D" id="1.10.287.470">
    <property type="entry name" value="Helix hairpin bin"/>
    <property type="match status" value="1"/>
</dbReference>
<dbReference type="InterPro" id="IPR006143">
    <property type="entry name" value="RND_pump_MFP"/>
</dbReference>
<dbReference type="PANTHER" id="PTHR30158">
    <property type="entry name" value="ACRA/E-RELATED COMPONENT OF DRUG EFFLUX TRANSPORTER"/>
    <property type="match status" value="1"/>
</dbReference>
<evidence type="ECO:0000313" key="8">
    <source>
        <dbReference type="Proteomes" id="UP000597338"/>
    </source>
</evidence>
<dbReference type="Pfam" id="PF25967">
    <property type="entry name" value="RND-MFP_C"/>
    <property type="match status" value="1"/>
</dbReference>
<reference evidence="8" key="1">
    <citation type="journal article" date="2019" name="Int. J. Syst. Evol. Microbiol.">
        <title>The Global Catalogue of Microorganisms (GCM) 10K type strain sequencing project: providing services to taxonomists for standard genome sequencing and annotation.</title>
        <authorList>
            <consortium name="The Broad Institute Genomics Platform"/>
            <consortium name="The Broad Institute Genome Sequencing Center for Infectious Disease"/>
            <person name="Wu L."/>
            <person name="Ma J."/>
        </authorList>
    </citation>
    <scope>NUCLEOTIDE SEQUENCE [LARGE SCALE GENOMIC DNA]</scope>
    <source>
        <strain evidence="8">CGMCC 1.15342</strain>
    </source>
</reference>
<evidence type="ECO:0000313" key="7">
    <source>
        <dbReference type="EMBL" id="GGC48478.1"/>
    </source>
</evidence>
<dbReference type="InterPro" id="IPR058627">
    <property type="entry name" value="MdtA-like_C"/>
</dbReference>
<sequence length="376" mass="41322">MANQSIIKLFVPCILAATLACNNSQQHVQDGVSLEEYPAYTLTPQATTVYTDFPVSLQGVQDIELRAKVNGFIDGIFVDEGQYVTKGQLLFRIFAPEYQEELERSSAAIKSMEAELADAQLLVDRTKPLVDEGIMGKYELESALQNLANKNAQLSQAKAIKNTASANVAYSQIRAPFAGVIGLIPYKTGSLVSSSSIEPLSQLSDISKIHAYFSINEKQFIRLLHEAKNKSLVDYLQQQAEIALILPDGNQFDQKGKIDMIGGQVDPKTGSINFRAVFQNPDGMIRSGNSATLRMYEKVQEAILIPQRATYELQGKKYVYKVDNEGLVSSAPVSIMDKIPSNEYFIVSSGLQRGEKIIAEGLANVKEGTKIKAVNK</sequence>
<dbReference type="NCBIfam" id="TIGR01730">
    <property type="entry name" value="RND_mfp"/>
    <property type="match status" value="1"/>
</dbReference>
<dbReference type="PANTHER" id="PTHR30158:SF23">
    <property type="entry name" value="MULTIDRUG RESISTANCE PROTEIN MEXA"/>
    <property type="match status" value="1"/>
</dbReference>
<evidence type="ECO:0000256" key="1">
    <source>
        <dbReference type="ARBA" id="ARBA00004196"/>
    </source>
</evidence>
<feature type="domain" description="Multidrug resistance protein MdtA-like C-terminal permuted SH3" evidence="6">
    <location>
        <begin position="302"/>
        <end position="362"/>
    </location>
</feature>
<evidence type="ECO:0000259" key="4">
    <source>
        <dbReference type="Pfam" id="PF25917"/>
    </source>
</evidence>
<dbReference type="Pfam" id="PF25917">
    <property type="entry name" value="BSH_RND"/>
    <property type="match status" value="1"/>
</dbReference>
<evidence type="ECO:0000259" key="6">
    <source>
        <dbReference type="Pfam" id="PF25967"/>
    </source>
</evidence>
<comment type="subcellular location">
    <subcellularLocation>
        <location evidence="1">Cell envelope</location>
    </subcellularLocation>
</comment>
<dbReference type="InterPro" id="IPR058625">
    <property type="entry name" value="MdtA-like_BSH"/>
</dbReference>
<keyword evidence="3" id="KW-0175">Coiled coil</keyword>
<dbReference type="EMBL" id="BMIK01000030">
    <property type="protein sequence ID" value="GGC48478.1"/>
    <property type="molecule type" value="Genomic_DNA"/>
</dbReference>
<comment type="caution">
    <text evidence="7">The sequence shown here is derived from an EMBL/GenBank/DDBJ whole genome shotgun (WGS) entry which is preliminary data.</text>
</comment>
<dbReference type="Proteomes" id="UP000597338">
    <property type="component" value="Unassembled WGS sequence"/>
</dbReference>
<accession>A0ABQ1N1J3</accession>
<dbReference type="PRINTS" id="PR01490">
    <property type="entry name" value="RTXTOXIND"/>
</dbReference>
<dbReference type="Gene3D" id="2.40.30.170">
    <property type="match status" value="1"/>
</dbReference>
<dbReference type="SUPFAM" id="SSF111369">
    <property type="entry name" value="HlyD-like secretion proteins"/>
    <property type="match status" value="1"/>
</dbReference>
<evidence type="ECO:0000259" key="5">
    <source>
        <dbReference type="Pfam" id="PF25944"/>
    </source>
</evidence>
<keyword evidence="8" id="KW-1185">Reference proteome</keyword>
<feature type="domain" description="Multidrug resistance protein MdtA-like barrel-sandwich hybrid" evidence="4">
    <location>
        <begin position="63"/>
        <end position="196"/>
    </location>
</feature>
<evidence type="ECO:0000256" key="3">
    <source>
        <dbReference type="SAM" id="Coils"/>
    </source>
</evidence>
<feature type="domain" description="Multidrug resistance protein MdtA-like beta-barrel" evidence="5">
    <location>
        <begin position="212"/>
        <end position="297"/>
    </location>
</feature>
<dbReference type="Pfam" id="PF25944">
    <property type="entry name" value="Beta-barrel_RND"/>
    <property type="match status" value="1"/>
</dbReference>
<proteinExistence type="inferred from homology"/>
<dbReference type="RefSeq" id="WP_188753817.1">
    <property type="nucleotide sequence ID" value="NZ_BMIK01000030.1"/>
</dbReference>